<feature type="chain" id="PRO_5019063025" description="Lipoprotein" evidence="1">
    <location>
        <begin position="32"/>
        <end position="297"/>
    </location>
</feature>
<comment type="caution">
    <text evidence="2">The sequence shown here is derived from an EMBL/GenBank/DDBJ whole genome shotgun (WGS) entry which is preliminary data.</text>
</comment>
<dbReference type="Gene3D" id="2.50.20.20">
    <property type="match status" value="1"/>
</dbReference>
<keyword evidence="1" id="KW-0732">Signal</keyword>
<organism evidence="2 3">
    <name type="scientific">Anaerotignum faecicola</name>
    <dbReference type="NCBI Taxonomy" id="2358141"/>
    <lineage>
        <taxon>Bacteria</taxon>
        <taxon>Bacillati</taxon>
        <taxon>Bacillota</taxon>
        <taxon>Clostridia</taxon>
        <taxon>Lachnospirales</taxon>
        <taxon>Anaerotignaceae</taxon>
        <taxon>Anaerotignum</taxon>
    </lineage>
</organism>
<evidence type="ECO:0000256" key="1">
    <source>
        <dbReference type="SAM" id="SignalP"/>
    </source>
</evidence>
<dbReference type="EMBL" id="BHVZ01000014">
    <property type="protein sequence ID" value="GCB30475.1"/>
    <property type="molecule type" value="Genomic_DNA"/>
</dbReference>
<feature type="signal peptide" evidence="1">
    <location>
        <begin position="1"/>
        <end position="31"/>
    </location>
</feature>
<sequence length="297" mass="32268">MKKQRKSRGLGMTFIIVCLVLSGCGAGTQEAALGSAEEYVQAAKTALAGQDSFTANFDATIAMNNAGRGSMTTKGTVTFVKEPLYMKVDTDMGFDNGSQRYILYLQKGEEEKNEDGVNQYMNYDGQWTEMTLQKTDAMNSVQIYNTAENMETLLAAAENCTMQENGGKAVISADISAEKLYDVEAAGRFFQIAGMSSLSEVYFKGTGDVPVTFVLDKKTGAPISYEIDLAQALEKVTNNVLSELSSDNESSGITVQTYRISSELTQLGNVKAGEIPDEVKSSAINYEREISMLESDK</sequence>
<proteinExistence type="predicted"/>
<keyword evidence="3" id="KW-1185">Reference proteome</keyword>
<dbReference type="PROSITE" id="PS51257">
    <property type="entry name" value="PROKAR_LIPOPROTEIN"/>
    <property type="match status" value="1"/>
</dbReference>
<protein>
    <recommendedName>
        <fullName evidence="4">Lipoprotein</fullName>
    </recommendedName>
</protein>
<dbReference type="OrthoDB" id="2065680at2"/>
<accession>A0A401LG46</accession>
<name>A0A401LG46_9FIRM</name>
<dbReference type="AlphaFoldDB" id="A0A401LG46"/>
<dbReference type="Proteomes" id="UP000287361">
    <property type="component" value="Unassembled WGS sequence"/>
</dbReference>
<gene>
    <name evidence="2" type="ORF">KGMB03357_21360</name>
</gene>
<evidence type="ECO:0000313" key="3">
    <source>
        <dbReference type="Proteomes" id="UP000287361"/>
    </source>
</evidence>
<reference evidence="2 3" key="1">
    <citation type="submission" date="2018-10" db="EMBL/GenBank/DDBJ databases">
        <title>Draft Genome Sequence of Anaerotignum sp. KCTC 15736.</title>
        <authorList>
            <person name="Choi S.H."/>
            <person name="Kim J.S."/>
            <person name="Kang S.W."/>
            <person name="Lee J.S."/>
            <person name="Park S.H."/>
        </authorList>
    </citation>
    <scope>NUCLEOTIDE SEQUENCE [LARGE SCALE GENOMIC DNA]</scope>
    <source>
        <strain evidence="2 3">KCTC 15736</strain>
    </source>
</reference>
<evidence type="ECO:0000313" key="2">
    <source>
        <dbReference type="EMBL" id="GCB30475.1"/>
    </source>
</evidence>
<evidence type="ECO:0008006" key="4">
    <source>
        <dbReference type="Google" id="ProtNLM"/>
    </source>
</evidence>